<name>A0A109JVK3_9HYPH</name>
<protein>
    <submittedName>
        <fullName evidence="1">Uncharacterized protein</fullName>
    </submittedName>
</protein>
<keyword evidence="2" id="KW-1185">Reference proteome</keyword>
<dbReference type="AlphaFoldDB" id="A0A109JVK3"/>
<reference evidence="1 2" key="1">
    <citation type="submission" date="2015-11" db="EMBL/GenBank/DDBJ databases">
        <title>Draft Genome Sequence of the Strain BR 10423 (Rhizobium sp.) isolated from nodules of Mimosa pudica.</title>
        <authorList>
            <person name="Barauna A.C."/>
            <person name="Zilli J.E."/>
            <person name="Simoes-Araujo J.L."/>
            <person name="Reis V.M."/>
            <person name="James E.K."/>
            <person name="Reis F.B.Jr."/>
            <person name="Rouws L.F."/>
            <person name="Passos S.R."/>
            <person name="Gois S.R."/>
        </authorList>
    </citation>
    <scope>NUCLEOTIDE SEQUENCE [LARGE SCALE GENOMIC DNA]</scope>
    <source>
        <strain evidence="1 2">BR10423</strain>
    </source>
</reference>
<dbReference type="EMBL" id="LNCD01000051">
    <property type="protein sequence ID" value="KWV55709.1"/>
    <property type="molecule type" value="Genomic_DNA"/>
</dbReference>
<gene>
    <name evidence="1" type="ORF">AS026_37350</name>
</gene>
<sequence>MGSSRAGDAEPGAGRLQTLNSLRSRWPEDFVRSVFLDKLIEESRGVDQDVPAMIVARVHKLVWNAAWEEGAFAGGHLPRLLLITAEERPRAAL</sequence>
<evidence type="ECO:0000313" key="2">
    <source>
        <dbReference type="Proteomes" id="UP000068164"/>
    </source>
</evidence>
<proteinExistence type="predicted"/>
<accession>A0A109JVK3</accession>
<organism evidence="1 2">
    <name type="scientific">Rhizobium altiplani</name>
    <dbReference type="NCBI Taxonomy" id="1864509"/>
    <lineage>
        <taxon>Bacteria</taxon>
        <taxon>Pseudomonadati</taxon>
        <taxon>Pseudomonadota</taxon>
        <taxon>Alphaproteobacteria</taxon>
        <taxon>Hyphomicrobiales</taxon>
        <taxon>Rhizobiaceae</taxon>
        <taxon>Rhizobium/Agrobacterium group</taxon>
        <taxon>Rhizobium</taxon>
    </lineage>
</organism>
<dbReference type="Proteomes" id="UP000068164">
    <property type="component" value="Unassembled WGS sequence"/>
</dbReference>
<comment type="caution">
    <text evidence="1">The sequence shown here is derived from an EMBL/GenBank/DDBJ whole genome shotgun (WGS) entry which is preliminary data.</text>
</comment>
<evidence type="ECO:0000313" key="1">
    <source>
        <dbReference type="EMBL" id="KWV55709.1"/>
    </source>
</evidence>